<feature type="compositionally biased region" description="Low complexity" evidence="1">
    <location>
        <begin position="144"/>
        <end position="155"/>
    </location>
</feature>
<evidence type="ECO:0000256" key="1">
    <source>
        <dbReference type="SAM" id="MobiDB-lite"/>
    </source>
</evidence>
<dbReference type="RefSeq" id="WP_191313057.1">
    <property type="nucleotide sequence ID" value="NZ_BNAW01000020.1"/>
</dbReference>
<dbReference type="Proteomes" id="UP000649955">
    <property type="component" value="Unassembled WGS sequence"/>
</dbReference>
<keyword evidence="3" id="KW-1185">Reference proteome</keyword>
<name>A0ABQ3KK31_9PSEU</name>
<proteinExistence type="predicted"/>
<dbReference type="EMBL" id="BNAW01000020">
    <property type="protein sequence ID" value="GHG21156.1"/>
    <property type="molecule type" value="Genomic_DNA"/>
</dbReference>
<organism evidence="2 3">
    <name type="scientific">Amycolatopsis bullii</name>
    <dbReference type="NCBI Taxonomy" id="941987"/>
    <lineage>
        <taxon>Bacteria</taxon>
        <taxon>Bacillati</taxon>
        <taxon>Actinomycetota</taxon>
        <taxon>Actinomycetes</taxon>
        <taxon>Pseudonocardiales</taxon>
        <taxon>Pseudonocardiaceae</taxon>
        <taxon>Amycolatopsis</taxon>
    </lineage>
</organism>
<evidence type="ECO:0000313" key="3">
    <source>
        <dbReference type="Proteomes" id="UP000649955"/>
    </source>
</evidence>
<protein>
    <submittedName>
        <fullName evidence="2">Uncharacterized protein</fullName>
    </submittedName>
</protein>
<comment type="caution">
    <text evidence="2">The sequence shown here is derived from an EMBL/GenBank/DDBJ whole genome shotgun (WGS) entry which is preliminary data.</text>
</comment>
<sequence length="190" mass="21601">MFDHEQQRPPERRVHPLVPQAAVGLQQAIGNAAFSRLVGGQSARPVQRTVEVGSEQITLENGVPPSKYVPEFFDFPGRSQENQKKIFKSHDGWRKKRKSRQVKLYNLLIAMIKSTERHCFNSDDHLKKKVEEYYNEQKTKRQQSAAATSAAGPSSDTGGYSTKVTELHKILLDSGRVFSKKKFRRISFEG</sequence>
<feature type="region of interest" description="Disordered" evidence="1">
    <location>
        <begin position="135"/>
        <end position="161"/>
    </location>
</feature>
<evidence type="ECO:0000313" key="2">
    <source>
        <dbReference type="EMBL" id="GHG21156.1"/>
    </source>
</evidence>
<gene>
    <name evidence="2" type="ORF">GCM10017567_44730</name>
</gene>
<reference evidence="3" key="1">
    <citation type="journal article" date="2019" name="Int. J. Syst. Evol. Microbiol.">
        <title>The Global Catalogue of Microorganisms (GCM) 10K type strain sequencing project: providing services to taxonomists for standard genome sequencing and annotation.</title>
        <authorList>
            <consortium name="The Broad Institute Genomics Platform"/>
            <consortium name="The Broad Institute Genome Sequencing Center for Infectious Disease"/>
            <person name="Wu L."/>
            <person name="Ma J."/>
        </authorList>
    </citation>
    <scope>NUCLEOTIDE SEQUENCE [LARGE SCALE GENOMIC DNA]</scope>
    <source>
        <strain evidence="3">CGMCC 4.7680</strain>
    </source>
</reference>
<accession>A0ABQ3KK31</accession>